<sequence>MTRRWIFASQDKSSRTTLLTALFSDDDLCRTFGFNQCVEEFEVANLFCIYGNLVQSFGSVSLQLYVNEQTLGEFIQSWISASHVHRPGDDRDCPCFPWFLSRRLTGFDIPHQEGSYAYQVCAMIDLERYFSPGSGLSHSEKSVASLYSVLLRDFNNIPDASTAEWILFGFCNCTNTWHREALAAAYLELAKNETPLDQIAKAWETSSLQHLMKSQGIDISLLDADIDYFQQPSVDEVGIYRLMAEVKHALSGSYCLCFRPACKFHSKYETLLSKESEGDYGFHGANTWERWQLLNFYSHVFSHPDFDARKMQEAKRNPNLEALEEYLDSLVPKFRRQIGNEFLADAMFPKLKDRVTFPHGRPPCECIIHTTLTSEGLDFRSLRRISWMRGMLKDDENGASDIEREEG</sequence>
<dbReference type="EMBL" id="AMGX01000011">
    <property type="protein sequence ID" value="EXJ69259.1"/>
    <property type="molecule type" value="Genomic_DNA"/>
</dbReference>
<proteinExistence type="predicted"/>
<dbReference type="OrthoDB" id="6612291at2759"/>
<keyword evidence="2" id="KW-1185">Reference proteome</keyword>
<reference evidence="1 2" key="1">
    <citation type="submission" date="2013-03" db="EMBL/GenBank/DDBJ databases">
        <title>The Genome Sequence of Cladophialophora psammophila CBS 110553.</title>
        <authorList>
            <consortium name="The Broad Institute Genomics Platform"/>
            <person name="Cuomo C."/>
            <person name="de Hoog S."/>
            <person name="Gorbushina A."/>
            <person name="Walker B."/>
            <person name="Young S.K."/>
            <person name="Zeng Q."/>
            <person name="Gargeya S."/>
            <person name="Fitzgerald M."/>
            <person name="Haas B."/>
            <person name="Abouelleil A."/>
            <person name="Allen A.W."/>
            <person name="Alvarado L."/>
            <person name="Arachchi H.M."/>
            <person name="Berlin A.M."/>
            <person name="Chapman S.B."/>
            <person name="Gainer-Dewar J."/>
            <person name="Goldberg J."/>
            <person name="Griggs A."/>
            <person name="Gujja S."/>
            <person name="Hansen M."/>
            <person name="Howarth C."/>
            <person name="Imamovic A."/>
            <person name="Ireland A."/>
            <person name="Larimer J."/>
            <person name="McCowan C."/>
            <person name="Murphy C."/>
            <person name="Pearson M."/>
            <person name="Poon T.W."/>
            <person name="Priest M."/>
            <person name="Roberts A."/>
            <person name="Saif S."/>
            <person name="Shea T."/>
            <person name="Sisk P."/>
            <person name="Sykes S."/>
            <person name="Wortman J."/>
            <person name="Nusbaum C."/>
            <person name="Birren B."/>
        </authorList>
    </citation>
    <scope>NUCLEOTIDE SEQUENCE [LARGE SCALE GENOMIC DNA]</scope>
    <source>
        <strain evidence="1 2">CBS 110553</strain>
    </source>
</reference>
<protein>
    <submittedName>
        <fullName evidence="1">Uncharacterized protein</fullName>
    </submittedName>
</protein>
<dbReference type="AlphaFoldDB" id="W9XFU6"/>
<evidence type="ECO:0000313" key="2">
    <source>
        <dbReference type="Proteomes" id="UP000019471"/>
    </source>
</evidence>
<dbReference type="HOGENOM" id="CLU_676151_0_0_1"/>
<dbReference type="STRING" id="1182543.W9XFU6"/>
<organism evidence="1 2">
    <name type="scientific">Cladophialophora psammophila CBS 110553</name>
    <dbReference type="NCBI Taxonomy" id="1182543"/>
    <lineage>
        <taxon>Eukaryota</taxon>
        <taxon>Fungi</taxon>
        <taxon>Dikarya</taxon>
        <taxon>Ascomycota</taxon>
        <taxon>Pezizomycotina</taxon>
        <taxon>Eurotiomycetes</taxon>
        <taxon>Chaetothyriomycetidae</taxon>
        <taxon>Chaetothyriales</taxon>
        <taxon>Herpotrichiellaceae</taxon>
        <taxon>Cladophialophora</taxon>
    </lineage>
</organism>
<evidence type="ECO:0000313" key="1">
    <source>
        <dbReference type="EMBL" id="EXJ69259.1"/>
    </source>
</evidence>
<dbReference type="Proteomes" id="UP000019471">
    <property type="component" value="Unassembled WGS sequence"/>
</dbReference>
<dbReference type="RefSeq" id="XP_007746074.1">
    <property type="nucleotide sequence ID" value="XM_007747884.1"/>
</dbReference>
<name>W9XFU6_9EURO</name>
<gene>
    <name evidence="1" type="ORF">A1O5_07295</name>
</gene>
<dbReference type="eggNOG" id="ENOG502SH8N">
    <property type="taxonomic scope" value="Eukaryota"/>
</dbReference>
<dbReference type="GeneID" id="19192001"/>
<accession>W9XFU6</accession>
<comment type="caution">
    <text evidence="1">The sequence shown here is derived from an EMBL/GenBank/DDBJ whole genome shotgun (WGS) entry which is preliminary data.</text>
</comment>